<feature type="domain" description="GmrSD restriction endonucleases N-terminal" evidence="1">
    <location>
        <begin position="39"/>
        <end position="194"/>
    </location>
</feature>
<evidence type="ECO:0000313" key="3">
    <source>
        <dbReference type="Proteomes" id="UP001055057"/>
    </source>
</evidence>
<evidence type="ECO:0000259" key="1">
    <source>
        <dbReference type="Pfam" id="PF03235"/>
    </source>
</evidence>
<dbReference type="Pfam" id="PF03235">
    <property type="entry name" value="GmrSD_N"/>
    <property type="match status" value="1"/>
</dbReference>
<reference evidence="2" key="1">
    <citation type="journal article" date="2021" name="Front. Microbiol.">
        <title>Comprehensive Comparative Genomics and Phenotyping of Methylobacterium Species.</title>
        <authorList>
            <person name="Alessa O."/>
            <person name="Ogura Y."/>
            <person name="Fujitani Y."/>
            <person name="Takami H."/>
            <person name="Hayashi T."/>
            <person name="Sahin N."/>
            <person name="Tani A."/>
        </authorList>
    </citation>
    <scope>NUCLEOTIDE SEQUENCE</scope>
    <source>
        <strain evidence="2">DSM 23632</strain>
    </source>
</reference>
<reference evidence="2" key="2">
    <citation type="submission" date="2021-08" db="EMBL/GenBank/DDBJ databases">
        <authorList>
            <person name="Tani A."/>
            <person name="Ola A."/>
            <person name="Ogura Y."/>
            <person name="Katsura K."/>
            <person name="Hayashi T."/>
        </authorList>
    </citation>
    <scope>NUCLEOTIDE SEQUENCE</scope>
    <source>
        <strain evidence="2">DSM 23632</strain>
    </source>
</reference>
<proteinExistence type="predicted"/>
<dbReference type="EMBL" id="BPRB01000424">
    <property type="protein sequence ID" value="GJE62811.1"/>
    <property type="molecule type" value="Genomic_DNA"/>
</dbReference>
<dbReference type="RefSeq" id="WP_238185454.1">
    <property type="nucleotide sequence ID" value="NZ_BPRB01000424.1"/>
</dbReference>
<sequence length="275" mass="31407">MQIDDDNLEFSDEGDAVLDATQVANFSQAVLYSTDWTVETIISQARRGNIEMKPRFQRRDAWRVLRKSRFVESIILGLPIPQIVLAEKRTERGKYIVLDGKQRLLSLLQFVGNAEGENNNFALLGLEARTDLSRKKYKNLVEDPALSNDLNAFLNHTLRTVVIRNWPNTDFLHLVFLRLNTGSVKLSPQELRQAVVPGAFSDYVDDAAAGSAEIQTLLSRKTPDPRMRDVELLVRFLALHNFVELYPGRMKTFLDESCQKLNDSWDNPRTLSKSR</sequence>
<organism evidence="2 3">
    <name type="scientific">Methylobacterium trifolii</name>
    <dbReference type="NCBI Taxonomy" id="1003092"/>
    <lineage>
        <taxon>Bacteria</taxon>
        <taxon>Pseudomonadati</taxon>
        <taxon>Pseudomonadota</taxon>
        <taxon>Alphaproteobacteria</taxon>
        <taxon>Hyphomicrobiales</taxon>
        <taxon>Methylobacteriaceae</taxon>
        <taxon>Methylobacterium</taxon>
    </lineage>
</organism>
<evidence type="ECO:0000313" key="2">
    <source>
        <dbReference type="EMBL" id="GJE62811.1"/>
    </source>
</evidence>
<dbReference type="Proteomes" id="UP001055057">
    <property type="component" value="Unassembled WGS sequence"/>
</dbReference>
<name>A0ABQ4U7P7_9HYPH</name>
<dbReference type="PANTHER" id="PTHR39639">
    <property type="entry name" value="CHROMOSOME 16, WHOLE GENOME SHOTGUN SEQUENCE"/>
    <property type="match status" value="1"/>
</dbReference>
<dbReference type="InterPro" id="IPR004919">
    <property type="entry name" value="GmrSD_N"/>
</dbReference>
<dbReference type="PANTHER" id="PTHR39639:SF1">
    <property type="entry name" value="DUF262 DOMAIN-CONTAINING PROTEIN"/>
    <property type="match status" value="1"/>
</dbReference>
<protein>
    <recommendedName>
        <fullName evidence="1">GmrSD restriction endonucleases N-terminal domain-containing protein</fullName>
    </recommendedName>
</protein>
<comment type="caution">
    <text evidence="2">The sequence shown here is derived from an EMBL/GenBank/DDBJ whole genome shotgun (WGS) entry which is preliminary data.</text>
</comment>
<gene>
    <name evidence="2" type="ORF">MPOCJGCO_4947</name>
</gene>
<keyword evidence="3" id="KW-1185">Reference proteome</keyword>
<accession>A0ABQ4U7P7</accession>